<proteinExistence type="predicted"/>
<feature type="transmembrane region" description="Helical" evidence="1">
    <location>
        <begin position="14"/>
        <end position="33"/>
    </location>
</feature>
<dbReference type="EMBL" id="LANX01000001">
    <property type="protein sequence ID" value="KJV68955.1"/>
    <property type="molecule type" value="Genomic_DNA"/>
</dbReference>
<reference evidence="2 3" key="1">
    <citation type="submission" date="2015-02" db="EMBL/GenBank/DDBJ databases">
        <title>Genome Sequencing of Rickettsiales.</title>
        <authorList>
            <person name="Daugherty S.C."/>
            <person name="Su Q."/>
            <person name="Abolude K."/>
            <person name="Beier-Sexton M."/>
            <person name="Carlyon J.A."/>
            <person name="Carter R."/>
            <person name="Day N.P."/>
            <person name="Dumler S.J."/>
            <person name="Dyachenko V."/>
            <person name="Godinez A."/>
            <person name="Kurtti T.J."/>
            <person name="Lichay M."/>
            <person name="Mullins K.E."/>
            <person name="Ott S."/>
            <person name="Pappas-Brown V."/>
            <person name="Paris D.H."/>
            <person name="Patel P."/>
            <person name="Richards A.L."/>
            <person name="Sadzewicz L."/>
            <person name="Sears K."/>
            <person name="Seidman D."/>
            <person name="Sengamalay N."/>
            <person name="Stenos J."/>
            <person name="Tallon L.J."/>
            <person name="Vincent G."/>
            <person name="Fraser C.M."/>
            <person name="Munderloh U."/>
            <person name="Dunning-Hotopp J.C."/>
        </authorList>
    </citation>
    <scope>NUCLEOTIDE SEQUENCE [LARGE SCALE GENOMIC DNA]</scope>
    <source>
        <strain evidence="2 3">RAC413</strain>
    </source>
</reference>
<comment type="caution">
    <text evidence="2">The sequence shown here is derived from an EMBL/GenBank/DDBJ whole genome shotgun (WGS) entry which is preliminary data.</text>
</comment>
<name>A0A0F3NLN1_9RICK</name>
<protein>
    <submittedName>
        <fullName evidence="2">Uncharacterized protein</fullName>
    </submittedName>
</protein>
<gene>
    <name evidence="2" type="ORF">NLO413_0327</name>
</gene>
<dbReference type="Proteomes" id="UP000033562">
    <property type="component" value="Unassembled WGS sequence"/>
</dbReference>
<keyword evidence="1" id="KW-0472">Membrane</keyword>
<keyword evidence="3" id="KW-1185">Reference proteome</keyword>
<keyword evidence="1" id="KW-0812">Transmembrane</keyword>
<evidence type="ECO:0000313" key="2">
    <source>
        <dbReference type="EMBL" id="KJV68955.1"/>
    </source>
</evidence>
<evidence type="ECO:0000256" key="1">
    <source>
        <dbReference type="SAM" id="Phobius"/>
    </source>
</evidence>
<accession>A0A0F3NLN1</accession>
<dbReference type="AlphaFoldDB" id="A0A0F3NLN1"/>
<sequence>MDNMYFDVICLTDFLYGLMPVVMYFLVCLFRWFNYEGLYSSFFFSFVVML</sequence>
<evidence type="ECO:0000313" key="3">
    <source>
        <dbReference type="Proteomes" id="UP000033562"/>
    </source>
</evidence>
<organism evidence="2 3">
    <name type="scientific">Candidatus Neoehrlichia procyonis str. RAC413</name>
    <dbReference type="NCBI Taxonomy" id="1359163"/>
    <lineage>
        <taxon>Bacteria</taxon>
        <taxon>Pseudomonadati</taxon>
        <taxon>Pseudomonadota</taxon>
        <taxon>Alphaproteobacteria</taxon>
        <taxon>Rickettsiales</taxon>
        <taxon>Anaplasmataceae</taxon>
        <taxon>Candidatus Neoehrlichia</taxon>
    </lineage>
</organism>
<keyword evidence="1" id="KW-1133">Transmembrane helix</keyword>